<dbReference type="InterPro" id="IPR015267">
    <property type="entry name" value="PPP4R2"/>
</dbReference>
<organism evidence="3 4">
    <name type="scientific">Entomortierella parvispora</name>
    <dbReference type="NCBI Taxonomy" id="205924"/>
    <lineage>
        <taxon>Eukaryota</taxon>
        <taxon>Fungi</taxon>
        <taxon>Fungi incertae sedis</taxon>
        <taxon>Mucoromycota</taxon>
        <taxon>Mortierellomycotina</taxon>
        <taxon>Mortierellomycetes</taxon>
        <taxon>Mortierellales</taxon>
        <taxon>Mortierellaceae</taxon>
        <taxon>Entomortierella</taxon>
    </lineage>
</organism>
<accession>A0A9P3HAS7</accession>
<protein>
    <submittedName>
        <fullName evidence="3">Serine/threonine-protein phosphatase 4 regulatory subunit 2</fullName>
    </submittedName>
</protein>
<feature type="compositionally biased region" description="Polar residues" evidence="2">
    <location>
        <begin position="136"/>
        <end position="145"/>
    </location>
</feature>
<dbReference type="EMBL" id="BQFW01000007">
    <property type="protein sequence ID" value="GJJ73100.1"/>
    <property type="molecule type" value="Genomic_DNA"/>
</dbReference>
<feature type="compositionally biased region" description="Basic and acidic residues" evidence="2">
    <location>
        <begin position="387"/>
        <end position="401"/>
    </location>
</feature>
<dbReference type="Pfam" id="PF09184">
    <property type="entry name" value="PPP4R2"/>
    <property type="match status" value="1"/>
</dbReference>
<feature type="compositionally biased region" description="Basic and acidic residues" evidence="2">
    <location>
        <begin position="146"/>
        <end position="189"/>
    </location>
</feature>
<feature type="region of interest" description="Disordered" evidence="2">
    <location>
        <begin position="337"/>
        <end position="447"/>
    </location>
</feature>
<dbReference type="OrthoDB" id="341898at2759"/>
<comment type="caution">
    <text evidence="3">The sequence shown here is derived from an EMBL/GenBank/DDBJ whole genome shotgun (WGS) entry which is preliminary data.</text>
</comment>
<evidence type="ECO:0000256" key="1">
    <source>
        <dbReference type="ARBA" id="ARBA00009207"/>
    </source>
</evidence>
<dbReference type="GO" id="GO:0019888">
    <property type="term" value="F:protein phosphatase regulator activity"/>
    <property type="evidence" value="ECO:0007669"/>
    <property type="project" value="InterPro"/>
</dbReference>
<evidence type="ECO:0000313" key="4">
    <source>
        <dbReference type="Proteomes" id="UP000827284"/>
    </source>
</evidence>
<feature type="region of interest" description="Disordered" evidence="2">
    <location>
        <begin position="87"/>
        <end position="210"/>
    </location>
</feature>
<dbReference type="GO" id="GO:0005737">
    <property type="term" value="C:cytoplasm"/>
    <property type="evidence" value="ECO:0007669"/>
    <property type="project" value="TreeGrafter"/>
</dbReference>
<dbReference type="GO" id="GO:0030289">
    <property type="term" value="C:protein phosphatase 4 complex"/>
    <property type="evidence" value="ECO:0007669"/>
    <property type="project" value="InterPro"/>
</dbReference>
<feature type="region of interest" description="Disordered" evidence="2">
    <location>
        <begin position="292"/>
        <end position="323"/>
    </location>
</feature>
<dbReference type="AlphaFoldDB" id="A0A9P3HAS7"/>
<dbReference type="PANTHER" id="PTHR16487">
    <property type="entry name" value="PPP4R2-RELATED PROTEIN"/>
    <property type="match status" value="1"/>
</dbReference>
<dbReference type="Proteomes" id="UP000827284">
    <property type="component" value="Unassembled WGS sequence"/>
</dbReference>
<evidence type="ECO:0000256" key="2">
    <source>
        <dbReference type="SAM" id="MobiDB-lite"/>
    </source>
</evidence>
<name>A0A9P3HAS7_9FUNG</name>
<dbReference type="GO" id="GO:0005634">
    <property type="term" value="C:nucleus"/>
    <property type="evidence" value="ECO:0007669"/>
    <property type="project" value="TreeGrafter"/>
</dbReference>
<feature type="compositionally biased region" description="Low complexity" evidence="2">
    <location>
        <begin position="88"/>
        <end position="100"/>
    </location>
</feature>
<feature type="compositionally biased region" description="Acidic residues" evidence="2">
    <location>
        <begin position="423"/>
        <end position="432"/>
    </location>
</feature>
<dbReference type="PANTHER" id="PTHR16487:SF0">
    <property type="entry name" value="PROTEIN PHOSPHATASE 4 REGULATORY SUBUNIT 2-RELATED"/>
    <property type="match status" value="1"/>
</dbReference>
<proteinExistence type="inferred from homology"/>
<comment type="similarity">
    <text evidence="1">Belongs to the PPP4R2 family.</text>
</comment>
<gene>
    <name evidence="3" type="ORF">EMPS_05458</name>
</gene>
<feature type="compositionally biased region" description="Polar residues" evidence="2">
    <location>
        <begin position="190"/>
        <end position="203"/>
    </location>
</feature>
<sequence>MTHSPTSTSSTSIAEHDAVIQEIARTNQITLPWEKLRDILQDRLCRVLESGQLVFTASSVTNPLTTTVASPVGSATAFGFLNLPGPSPITSSTTSPTATPSIPPAEGEEKQPVEGEQAAAGRNVPEQDTTTTTTTQAKEPSATQEQKGKGTADAGSDDKGSGETNLKESKETSADQDQQKEESASEQKDSQAPSSPSPSGNVTTEDDNDKQDAAMTGSAVLISKDTLLLETPEGYHDRIRGLLNTFTSAPFTIQRVCELLSNPTEHHSSVIKYLRAVEKVLMITSSINEFSNPAYHGTSALDEDSTDSAAVEKESSVANGDGDYSRVRDLDFSLITSMPNTDANGGVPKAQVSDEDEDVTTAFLAEQEPVTRESQTEEREEEDSEEAEKRDMQMKHQDEKNQGGIGSDMDVDAAGGGSTMEGVETDGGEELQPESSKGDNPMDVDQA</sequence>
<keyword evidence="4" id="KW-1185">Reference proteome</keyword>
<reference evidence="3" key="1">
    <citation type="submission" date="2021-11" db="EMBL/GenBank/DDBJ databases">
        <authorList>
            <person name="Herlambang A."/>
            <person name="Guo Y."/>
            <person name="Takashima Y."/>
            <person name="Nishizawa T."/>
        </authorList>
    </citation>
    <scope>NUCLEOTIDE SEQUENCE</scope>
    <source>
        <strain evidence="3">E1425</strain>
    </source>
</reference>
<reference evidence="3" key="2">
    <citation type="journal article" date="2022" name="Microbiol. Resour. Announc.">
        <title>Whole-Genome Sequence of Entomortierella parvispora E1425, a Mucoromycotan Fungus Associated with Burkholderiaceae-Related Endosymbiotic Bacteria.</title>
        <authorList>
            <person name="Herlambang A."/>
            <person name="Guo Y."/>
            <person name="Takashima Y."/>
            <person name="Narisawa K."/>
            <person name="Ohta H."/>
            <person name="Nishizawa T."/>
        </authorList>
    </citation>
    <scope>NUCLEOTIDE SEQUENCE</scope>
    <source>
        <strain evidence="3">E1425</strain>
    </source>
</reference>
<evidence type="ECO:0000313" key="3">
    <source>
        <dbReference type="EMBL" id="GJJ73100.1"/>
    </source>
</evidence>